<dbReference type="Proteomes" id="UP000196084">
    <property type="component" value="Unassembled WGS sequence"/>
</dbReference>
<evidence type="ECO:0000313" key="2">
    <source>
        <dbReference type="Proteomes" id="UP000196084"/>
    </source>
</evidence>
<reference evidence="1 2" key="1">
    <citation type="submission" date="2017-02" db="EMBL/GenBank/DDBJ databases">
        <title>Natronthermophilus aegyptiacus gen. nov.,sp. nov., an aerobic, extremely halophilic alkalithermophilic archaeon isolated from the athalassohaline Wadi An Natrun, Egypt.</title>
        <authorList>
            <person name="Zhao B."/>
        </authorList>
    </citation>
    <scope>NUCLEOTIDE SEQUENCE [LARGE SCALE GENOMIC DNA]</scope>
    <source>
        <strain evidence="1 2">CGMCC 1.3597</strain>
    </source>
</reference>
<dbReference type="AlphaFoldDB" id="A0A202E8E8"/>
<keyword evidence="2" id="KW-1185">Reference proteome</keyword>
<dbReference type="RefSeq" id="WP_087714513.1">
    <property type="nucleotide sequence ID" value="NZ_MWPH01000002.1"/>
</dbReference>
<dbReference type="EMBL" id="MWPH01000002">
    <property type="protein sequence ID" value="OVE84418.1"/>
    <property type="molecule type" value="Genomic_DNA"/>
</dbReference>
<comment type="caution">
    <text evidence="1">The sequence shown here is derived from an EMBL/GenBank/DDBJ whole genome shotgun (WGS) entry which is preliminary data.</text>
</comment>
<dbReference type="Gene3D" id="3.60.15.10">
    <property type="entry name" value="Ribonuclease Z/Hydroxyacylglutathione hydrolase-like"/>
    <property type="match status" value="1"/>
</dbReference>
<evidence type="ECO:0008006" key="3">
    <source>
        <dbReference type="Google" id="ProtNLM"/>
    </source>
</evidence>
<accession>A0A202E8E8</accession>
<dbReference type="SUPFAM" id="SSF56281">
    <property type="entry name" value="Metallo-hydrolase/oxidoreductase"/>
    <property type="match status" value="1"/>
</dbReference>
<name>A0A202E8E8_9EURY</name>
<protein>
    <recommendedName>
        <fullName evidence="3">MBL fold metallo-hydrolase</fullName>
    </recommendedName>
</protein>
<dbReference type="OrthoDB" id="169463at2157"/>
<gene>
    <name evidence="1" type="ORF">B2G88_08380</name>
</gene>
<dbReference type="InterPro" id="IPR036866">
    <property type="entry name" value="RibonucZ/Hydroxyglut_hydro"/>
</dbReference>
<sequence length="232" mass="25713">MTYSRGESESFREIDRWADGIGWIAHPDEDGLRASHAVRGSEGLWLLDPLRAAGVTDLIETVDEDVAGVAICSSWHARDADWFARTYDVPVSVPTWMGRVPERVDAPIRYYDGDLEPAIQVTRCEPMPTWTEAILHAEPHGTLYVPDSMGTIAPFTVGEERLGLELLRRLAPPRSLRRLEPERVLVGHGEGVFEDATRALEFALAGGRRRFPRATLENGPATVRSLVGAVCE</sequence>
<evidence type="ECO:0000313" key="1">
    <source>
        <dbReference type="EMBL" id="OVE84418.1"/>
    </source>
</evidence>
<proteinExistence type="predicted"/>
<organism evidence="1 2">
    <name type="scientific">Natronolimnobius baerhuensis</name>
    <dbReference type="NCBI Taxonomy" id="253108"/>
    <lineage>
        <taxon>Archaea</taxon>
        <taxon>Methanobacteriati</taxon>
        <taxon>Methanobacteriota</taxon>
        <taxon>Stenosarchaea group</taxon>
        <taxon>Halobacteria</taxon>
        <taxon>Halobacteriales</taxon>
        <taxon>Natrialbaceae</taxon>
        <taxon>Natronolimnobius</taxon>
    </lineage>
</organism>